<feature type="domain" description="tRNA-splicing endonuclease subunit Sen54 N-terminal" evidence="4">
    <location>
        <begin position="62"/>
        <end position="127"/>
    </location>
</feature>
<protein>
    <submittedName>
        <fullName evidence="5">tRNA-splicing endonuclease subunit Sen54</fullName>
    </submittedName>
</protein>
<dbReference type="AlphaFoldDB" id="A0A9P3HBD2"/>
<proteinExistence type="inferred from homology"/>
<reference evidence="5" key="1">
    <citation type="submission" date="2021-11" db="EMBL/GenBank/DDBJ databases">
        <authorList>
            <person name="Herlambang A."/>
            <person name="Guo Y."/>
            <person name="Takashima Y."/>
            <person name="Nishizawa T."/>
        </authorList>
    </citation>
    <scope>NUCLEOTIDE SEQUENCE</scope>
    <source>
        <strain evidence="5">E1425</strain>
    </source>
</reference>
<feature type="region of interest" description="Disordered" evidence="3">
    <location>
        <begin position="377"/>
        <end position="400"/>
    </location>
</feature>
<dbReference type="EMBL" id="BQFW01000008">
    <property type="protein sequence ID" value="GJJ73471.1"/>
    <property type="molecule type" value="Genomic_DNA"/>
</dbReference>
<dbReference type="Proteomes" id="UP000827284">
    <property type="component" value="Unassembled WGS sequence"/>
</dbReference>
<dbReference type="InterPro" id="IPR024336">
    <property type="entry name" value="tRNA_splic_suSen54_N"/>
</dbReference>
<dbReference type="Gene3D" id="3.40.1170.20">
    <property type="entry name" value="tRNA intron endonuclease, N-terminal domain"/>
    <property type="match status" value="1"/>
</dbReference>
<keyword evidence="5" id="KW-0378">Hydrolase</keyword>
<keyword evidence="2" id="KW-0819">tRNA processing</keyword>
<keyword evidence="6" id="KW-1185">Reference proteome</keyword>
<accession>A0A9P3HBD2</accession>
<feature type="region of interest" description="Disordered" evidence="3">
    <location>
        <begin position="201"/>
        <end position="223"/>
    </location>
</feature>
<organism evidence="5 6">
    <name type="scientific">Entomortierella parvispora</name>
    <dbReference type="NCBI Taxonomy" id="205924"/>
    <lineage>
        <taxon>Eukaryota</taxon>
        <taxon>Fungi</taxon>
        <taxon>Fungi incertae sedis</taxon>
        <taxon>Mucoromycota</taxon>
        <taxon>Mortierellomycotina</taxon>
        <taxon>Mortierellomycetes</taxon>
        <taxon>Mortierellales</taxon>
        <taxon>Mortierellaceae</taxon>
        <taxon>Entomortierella</taxon>
    </lineage>
</organism>
<keyword evidence="5" id="KW-0540">Nuclease</keyword>
<dbReference type="PANTHER" id="PTHR21027:SF1">
    <property type="entry name" value="TRNA-SPLICING ENDONUCLEASE SUBUNIT SEN54"/>
    <property type="match status" value="1"/>
</dbReference>
<keyword evidence="5" id="KW-0255">Endonuclease</keyword>
<dbReference type="InterPro" id="IPR024337">
    <property type="entry name" value="tRNA_splic_suSen54"/>
</dbReference>
<evidence type="ECO:0000313" key="5">
    <source>
        <dbReference type="EMBL" id="GJJ73471.1"/>
    </source>
</evidence>
<dbReference type="GO" id="GO:0000214">
    <property type="term" value="C:tRNA-intron endonuclease complex"/>
    <property type="evidence" value="ECO:0007669"/>
    <property type="project" value="TreeGrafter"/>
</dbReference>
<gene>
    <name evidence="5" type="ORF">EMPS_05829</name>
</gene>
<dbReference type="GO" id="GO:0000379">
    <property type="term" value="P:tRNA-type intron splice site recognition and cleavage"/>
    <property type="evidence" value="ECO:0007669"/>
    <property type="project" value="TreeGrafter"/>
</dbReference>
<dbReference type="Pfam" id="PF12928">
    <property type="entry name" value="tRNA_int_end_N2"/>
    <property type="match status" value="1"/>
</dbReference>
<evidence type="ECO:0000313" key="6">
    <source>
        <dbReference type="Proteomes" id="UP000827284"/>
    </source>
</evidence>
<dbReference type="OrthoDB" id="408683at2759"/>
<evidence type="ECO:0000256" key="2">
    <source>
        <dbReference type="ARBA" id="ARBA00022694"/>
    </source>
</evidence>
<comment type="similarity">
    <text evidence="1">Belongs to the SEN54 family.</text>
</comment>
<evidence type="ECO:0000256" key="3">
    <source>
        <dbReference type="SAM" id="MobiDB-lite"/>
    </source>
</evidence>
<reference evidence="5" key="2">
    <citation type="journal article" date="2022" name="Microbiol. Resour. Announc.">
        <title>Whole-Genome Sequence of Entomortierella parvispora E1425, a Mucoromycotan Fungus Associated with Burkholderiaceae-Related Endosymbiotic Bacteria.</title>
        <authorList>
            <person name="Herlambang A."/>
            <person name="Guo Y."/>
            <person name="Takashima Y."/>
            <person name="Narisawa K."/>
            <person name="Ohta H."/>
            <person name="Nishizawa T."/>
        </authorList>
    </citation>
    <scope>NUCLEOTIDE SEQUENCE</scope>
    <source>
        <strain evidence="5">E1425</strain>
    </source>
</reference>
<evidence type="ECO:0000256" key="1">
    <source>
        <dbReference type="ARBA" id="ARBA00005736"/>
    </source>
</evidence>
<dbReference type="PANTHER" id="PTHR21027">
    <property type="entry name" value="TRNA-SPLICING ENDONUCLEASE SUBUNIT SEN54"/>
    <property type="match status" value="1"/>
</dbReference>
<sequence length="430" mass="48060">MSTVDPTAEDNDQYPDFRLLLSGNSKGQQALPTKEAKASQGSTAAVGDAAATLLNEQYDAYFQILKEERRAAERTYSRAVYEPERGLFRLTANRGTHFVSMGHTIKGQIYLYPEEALYLMDRGSLLIDYQGAPITLQQMWSVYLSPPFFHPNSEIGNCIESGSDLTQPSNATKSMERYLIYSYLKRLGFVVTRPGTYDVDPSLNAKSKKSKESTLSADQPISTTATKDTTLPVDKLTNMDLKQSQEQGVVSLRNPFWTLLADSWSHLTVGIKRWWHIKRFIWSGKANRPIIAQTDRIPIGQILSKLQVIPDLRLASKAKVSSSKSTNQAIDFLVYKPAGAFKKRQPGNPDYRVIVIRGDSSLPSLLDLRDLLQGQDDPVLETNKEDDTLAKGTKQKPKKENMDAWPRVLFAVVNGGQVSFVNSYNIKATP</sequence>
<name>A0A9P3HBD2_9FUNG</name>
<dbReference type="GO" id="GO:0004519">
    <property type="term" value="F:endonuclease activity"/>
    <property type="evidence" value="ECO:0007669"/>
    <property type="project" value="UniProtKB-KW"/>
</dbReference>
<comment type="caution">
    <text evidence="5">The sequence shown here is derived from an EMBL/GenBank/DDBJ whole genome shotgun (WGS) entry which is preliminary data.</text>
</comment>
<evidence type="ECO:0000259" key="4">
    <source>
        <dbReference type="Pfam" id="PF12928"/>
    </source>
</evidence>
<feature type="compositionally biased region" description="Polar residues" evidence="3">
    <location>
        <begin position="213"/>
        <end position="223"/>
    </location>
</feature>